<dbReference type="GeneID" id="78513034"/>
<dbReference type="SMART" id="SM00347">
    <property type="entry name" value="HTH_MARR"/>
    <property type="match status" value="1"/>
</dbReference>
<proteinExistence type="predicted"/>
<keyword evidence="1" id="KW-0805">Transcription regulation</keyword>
<dbReference type="InterPro" id="IPR036388">
    <property type="entry name" value="WH-like_DNA-bd_sf"/>
</dbReference>
<dbReference type="PROSITE" id="PS50995">
    <property type="entry name" value="HTH_MARR_2"/>
    <property type="match status" value="1"/>
</dbReference>
<accession>E1QX93</accession>
<dbReference type="InterPro" id="IPR039422">
    <property type="entry name" value="MarR/SlyA-like"/>
</dbReference>
<dbReference type="InterPro" id="IPR000835">
    <property type="entry name" value="HTH_MarR-typ"/>
</dbReference>
<dbReference type="RefSeq" id="WP_013252497.1">
    <property type="nucleotide sequence ID" value="NC_014363.1"/>
</dbReference>
<evidence type="ECO:0000259" key="4">
    <source>
        <dbReference type="PROSITE" id="PS50995"/>
    </source>
</evidence>
<keyword evidence="2" id="KW-0238">DNA-binding</keyword>
<protein>
    <submittedName>
        <fullName evidence="5">Transcriptional regulator, MarR family</fullName>
    </submittedName>
</protein>
<keyword evidence="6" id="KW-1185">Reference proteome</keyword>
<dbReference type="GO" id="GO:0006950">
    <property type="term" value="P:response to stress"/>
    <property type="evidence" value="ECO:0007669"/>
    <property type="project" value="TreeGrafter"/>
</dbReference>
<gene>
    <name evidence="5" type="ordered locus">Olsu_1650</name>
</gene>
<dbReference type="Pfam" id="PF12802">
    <property type="entry name" value="MarR_2"/>
    <property type="match status" value="1"/>
</dbReference>
<dbReference type="SUPFAM" id="SSF46785">
    <property type="entry name" value="Winged helix' DNA-binding domain"/>
    <property type="match status" value="1"/>
</dbReference>
<dbReference type="Proteomes" id="UP000000333">
    <property type="component" value="Chromosome"/>
</dbReference>
<dbReference type="AlphaFoldDB" id="E1QX93"/>
<dbReference type="EMBL" id="CP002106">
    <property type="protein sequence ID" value="ADK68746.1"/>
    <property type="molecule type" value="Genomic_DNA"/>
</dbReference>
<evidence type="ECO:0000256" key="3">
    <source>
        <dbReference type="ARBA" id="ARBA00023163"/>
    </source>
</evidence>
<dbReference type="HOGENOM" id="CLU_083287_30_0_11"/>
<sequence>MSPAPSERLPTARDIDIIYKETDRLYYRFAHGCGLSDSAFWLLVSAAARGGRVTQHEVAEDYSYSRQTVNSATKALEARGLVSLSFEEGSRRSKVIVLTPAGQDFCRKSIDPAIEAERRAFDSLSPADRRAFVRIVRAYTDAIDAELSALARSEGDGA</sequence>
<dbReference type="InterPro" id="IPR036390">
    <property type="entry name" value="WH_DNA-bd_sf"/>
</dbReference>
<dbReference type="Gene3D" id="1.10.10.10">
    <property type="entry name" value="Winged helix-like DNA-binding domain superfamily/Winged helix DNA-binding domain"/>
    <property type="match status" value="1"/>
</dbReference>
<dbReference type="PROSITE" id="PS01117">
    <property type="entry name" value="HTH_MARR_1"/>
    <property type="match status" value="1"/>
</dbReference>
<dbReference type="OrthoDB" id="3232829at2"/>
<dbReference type="PATRIC" id="fig|633147.7.peg.1352"/>
<evidence type="ECO:0000256" key="2">
    <source>
        <dbReference type="ARBA" id="ARBA00023125"/>
    </source>
</evidence>
<dbReference type="KEGG" id="ols:Olsu_1650"/>
<dbReference type="PANTHER" id="PTHR33164:SF99">
    <property type="entry name" value="MARR FAMILY REGULATORY PROTEIN"/>
    <property type="match status" value="1"/>
</dbReference>
<reference evidence="5 6" key="1">
    <citation type="journal article" date="2010" name="Stand. Genomic Sci.">
        <title>Complete genome sequence of Olsenella uli type strain (VPI D76D-27C).</title>
        <authorList>
            <person name="Goker M."/>
            <person name="Held B."/>
            <person name="Lucas S."/>
            <person name="Nolan M."/>
            <person name="Yasawong M."/>
            <person name="Glavina Del Rio T."/>
            <person name="Tice H."/>
            <person name="Cheng J.F."/>
            <person name="Bruce D."/>
            <person name="Detter J.C."/>
            <person name="Tapia R."/>
            <person name="Han C."/>
            <person name="Goodwin L."/>
            <person name="Pitluck S."/>
            <person name="Liolios K."/>
            <person name="Ivanova N."/>
            <person name="Mavromatis K."/>
            <person name="Mikhailova N."/>
            <person name="Pati A."/>
            <person name="Chen A."/>
            <person name="Palaniappan K."/>
            <person name="Land M."/>
            <person name="Hauser L."/>
            <person name="Chang Y.J."/>
            <person name="Jeffries C.D."/>
            <person name="Rohde M."/>
            <person name="Sikorski J."/>
            <person name="Pukall R."/>
            <person name="Woyke T."/>
            <person name="Bristow J."/>
            <person name="Eisen J.A."/>
            <person name="Markowitz V."/>
            <person name="Hugenholtz P."/>
            <person name="Kyrpides N.C."/>
            <person name="Klenk H.P."/>
            <person name="Lapidus A."/>
        </authorList>
    </citation>
    <scope>NUCLEOTIDE SEQUENCE [LARGE SCALE GENOMIC DNA]</scope>
    <source>
        <strain evidence="6">ATCC 49627 / DSM 7084 / CIP 109912 / JCM 12494 / NCIMB 702895 / VPI D76D-27C</strain>
    </source>
</reference>
<name>E1QX93_OLSUV</name>
<dbReference type="PANTHER" id="PTHR33164">
    <property type="entry name" value="TRANSCRIPTIONAL REGULATOR, MARR FAMILY"/>
    <property type="match status" value="1"/>
</dbReference>
<evidence type="ECO:0000256" key="1">
    <source>
        <dbReference type="ARBA" id="ARBA00023015"/>
    </source>
</evidence>
<dbReference type="InterPro" id="IPR023187">
    <property type="entry name" value="Tscrpt_reg_MarR-type_CS"/>
</dbReference>
<dbReference type="eggNOG" id="COG1846">
    <property type="taxonomic scope" value="Bacteria"/>
</dbReference>
<evidence type="ECO:0000313" key="5">
    <source>
        <dbReference type="EMBL" id="ADK68746.1"/>
    </source>
</evidence>
<dbReference type="STRING" id="633147.Olsu_1650"/>
<dbReference type="GO" id="GO:0003677">
    <property type="term" value="F:DNA binding"/>
    <property type="evidence" value="ECO:0007669"/>
    <property type="project" value="UniProtKB-KW"/>
</dbReference>
<organism evidence="5 6">
    <name type="scientific">Olsenella uli (strain ATCC 49627 / DSM 7084 / CCUG 31166 / CIP 109912 / JCM 12494 / LMG 11480 / NCIMB 702895 / VPI D76D-27C)</name>
    <name type="common">Lactobacillus uli</name>
    <dbReference type="NCBI Taxonomy" id="633147"/>
    <lineage>
        <taxon>Bacteria</taxon>
        <taxon>Bacillati</taxon>
        <taxon>Actinomycetota</taxon>
        <taxon>Coriobacteriia</taxon>
        <taxon>Coriobacteriales</taxon>
        <taxon>Atopobiaceae</taxon>
        <taxon>Olsenella</taxon>
    </lineage>
</organism>
<feature type="domain" description="HTH marR-type" evidence="4">
    <location>
        <begin position="1"/>
        <end position="141"/>
    </location>
</feature>
<evidence type="ECO:0000313" key="6">
    <source>
        <dbReference type="Proteomes" id="UP000000333"/>
    </source>
</evidence>
<dbReference type="GO" id="GO:0003700">
    <property type="term" value="F:DNA-binding transcription factor activity"/>
    <property type="evidence" value="ECO:0007669"/>
    <property type="project" value="InterPro"/>
</dbReference>
<keyword evidence="3" id="KW-0804">Transcription</keyword>